<feature type="transmembrane region" description="Helical" evidence="1">
    <location>
        <begin position="187"/>
        <end position="207"/>
    </location>
</feature>
<evidence type="ECO:0000313" key="2">
    <source>
        <dbReference type="EMBL" id="AVV48100.1"/>
    </source>
</evidence>
<dbReference type="GO" id="GO:0005886">
    <property type="term" value="C:plasma membrane"/>
    <property type="evidence" value="ECO:0007669"/>
    <property type="project" value="TreeGrafter"/>
</dbReference>
<evidence type="ECO:0000256" key="1">
    <source>
        <dbReference type="SAM" id="Phobius"/>
    </source>
</evidence>
<keyword evidence="1" id="KW-0812">Transmembrane</keyword>
<keyword evidence="1" id="KW-1133">Transmembrane helix</keyword>
<gene>
    <name evidence="2" type="primary">hpdK</name>
</gene>
<reference evidence="2" key="1">
    <citation type="journal article" date="2018" name="Appl. Environ. Microbiol.">
        <title>Catabolism of 2-hydroxypyridine by Burkholderia sp. MAK1: a five-gene cluster encoded 2-hydroxypyridine 5-monooxygenase HpdABCDE catalyses the first step of biodegradation.</title>
        <authorList>
            <person name="Petkevicius V."/>
            <person name="Vaitekunas J."/>
            <person name="Stankeviciute J."/>
            <person name="Gasparaviciute R."/>
            <person name="Meskys R."/>
        </authorList>
    </citation>
    <scope>NUCLEOTIDE SEQUENCE</scope>
    <source>
        <strain evidence="2">MAK1</strain>
    </source>
</reference>
<sequence length="555" mass="60631">MDRLQRLNQLPEHEVYDTRVVLKRTGDSETAQDDYALRRVPATWRWSAWGSLWAFSGMSTAMAYPLTAALLAMVLGGSAVVCALILSMLYTWVGVWYMSKKAANEGAILELISKHTFGFKGSAYQIVVFGLLGTIYFSLEGHVMATALTESVPMLSYKVSAALICVAFIPLTMYGMQFLSRFQSLTVWLYALGIVLALVGLFGGWSGDISSKLASARWWEVNPGNTPFSWVAVLSAFGAFSGLLGSILVLLCTDTARFARRHEAGKVAALTSLIGATVPVIATTLFGIYLLASSGGKVPDPGVSLVRLLGSAGLFLIIVTQLRVNVINVYFGTNALENFASQVFKLNWKRSRFLIPFMIIAYLIVTSPFLAYFGTIMTMLSVFLFNWTMVLFGDLMLVRKRFDLPQWSEFRRGYVAQYNKIGMISMWVPTVVGVVMGSGFFGVKVQALAVPLSGAAAFLMPTLVSRMMSRKSVIDQYFARIPESVAALSEEHQCDVCTHSFHRSDFVLCPYHGGKFICSNCCAAEKSCGTMCHTESIVSAPASRKGAPVTAAGTV</sequence>
<feature type="transmembrane region" description="Helical" evidence="1">
    <location>
        <begin position="353"/>
        <end position="373"/>
    </location>
</feature>
<feature type="transmembrane region" description="Helical" evidence="1">
    <location>
        <begin position="447"/>
        <end position="464"/>
    </location>
</feature>
<dbReference type="PANTHER" id="PTHR30569">
    <property type="entry name" value="CYTOSINE TRANSPORTER CODB"/>
    <property type="match status" value="1"/>
</dbReference>
<feature type="transmembrane region" description="Helical" evidence="1">
    <location>
        <begin position="379"/>
        <end position="398"/>
    </location>
</feature>
<protein>
    <submittedName>
        <fullName evidence="2">HpdK</fullName>
    </submittedName>
</protein>
<feature type="transmembrane region" description="Helical" evidence="1">
    <location>
        <begin position="227"/>
        <end position="252"/>
    </location>
</feature>
<dbReference type="EMBL" id="MF957200">
    <property type="protein sequence ID" value="AVV48100.1"/>
    <property type="molecule type" value="Genomic_DNA"/>
</dbReference>
<dbReference type="AlphaFoldDB" id="A0A2R4K2K1"/>
<feature type="transmembrane region" description="Helical" evidence="1">
    <location>
        <begin position="117"/>
        <end position="137"/>
    </location>
</feature>
<keyword evidence="1" id="KW-0472">Membrane</keyword>
<dbReference type="PANTHER" id="PTHR30569:SF0">
    <property type="entry name" value="CYTOSINE PERMEASE"/>
    <property type="match status" value="1"/>
</dbReference>
<accession>A0A2R4K2K1</accession>
<organism evidence="2">
    <name type="scientific">Burkholderia sp. MAK1</name>
    <dbReference type="NCBI Taxonomy" id="1765374"/>
    <lineage>
        <taxon>Bacteria</taxon>
        <taxon>Pseudomonadati</taxon>
        <taxon>Pseudomonadota</taxon>
        <taxon>Betaproteobacteria</taxon>
        <taxon>Burkholderiales</taxon>
        <taxon>Burkholderiaceae</taxon>
        <taxon>Burkholderia</taxon>
    </lineage>
</organism>
<dbReference type="GO" id="GO:0015209">
    <property type="term" value="F:cytosine transmembrane transporter activity"/>
    <property type="evidence" value="ECO:0007669"/>
    <property type="project" value="InterPro"/>
</dbReference>
<feature type="transmembrane region" description="Helical" evidence="1">
    <location>
        <begin position="418"/>
        <end position="441"/>
    </location>
</feature>
<dbReference type="InterPro" id="IPR030191">
    <property type="entry name" value="CodB"/>
</dbReference>
<feature type="transmembrane region" description="Helical" evidence="1">
    <location>
        <begin position="70"/>
        <end position="97"/>
    </location>
</feature>
<feature type="transmembrane region" description="Helical" evidence="1">
    <location>
        <begin position="273"/>
        <end position="292"/>
    </location>
</feature>
<feature type="transmembrane region" description="Helical" evidence="1">
    <location>
        <begin position="312"/>
        <end position="332"/>
    </location>
</feature>
<feature type="transmembrane region" description="Helical" evidence="1">
    <location>
        <begin position="157"/>
        <end position="175"/>
    </location>
</feature>
<dbReference type="Gene3D" id="1.10.4160.10">
    <property type="entry name" value="Hydantoin permease"/>
    <property type="match status" value="1"/>
</dbReference>
<name>A0A2R4K2K1_9BURK</name>
<feature type="transmembrane region" description="Helical" evidence="1">
    <location>
        <begin position="46"/>
        <end position="64"/>
    </location>
</feature>
<proteinExistence type="predicted"/>